<keyword evidence="2" id="KW-0813">Transport</keyword>
<keyword evidence="3 8" id="KW-0812">Transmembrane</keyword>
<dbReference type="InterPro" id="IPR001901">
    <property type="entry name" value="Translocase_SecE/Sec61-g"/>
</dbReference>
<evidence type="ECO:0008006" key="11">
    <source>
        <dbReference type="Google" id="ProtNLM"/>
    </source>
</evidence>
<dbReference type="GO" id="GO:0006605">
    <property type="term" value="P:protein targeting"/>
    <property type="evidence" value="ECO:0007669"/>
    <property type="project" value="InterPro"/>
</dbReference>
<evidence type="ECO:0000256" key="5">
    <source>
        <dbReference type="ARBA" id="ARBA00022989"/>
    </source>
</evidence>
<evidence type="ECO:0000313" key="9">
    <source>
        <dbReference type="EMBL" id="TDN28323.1"/>
    </source>
</evidence>
<proteinExistence type="predicted"/>
<dbReference type="Pfam" id="PF00584">
    <property type="entry name" value="SecE"/>
    <property type="match status" value="1"/>
</dbReference>
<keyword evidence="5 8" id="KW-1133">Transmembrane helix</keyword>
<keyword evidence="6" id="KW-0811">Translocation</keyword>
<accession>A0A4R6CQ01</accession>
<evidence type="ECO:0000256" key="4">
    <source>
        <dbReference type="ARBA" id="ARBA00022927"/>
    </source>
</evidence>
<name>A0A4R6CQ01_9LACO</name>
<dbReference type="RefSeq" id="WP_005729992.1">
    <property type="nucleotide sequence ID" value="NZ_JABERQ010000076.1"/>
</dbReference>
<dbReference type="InterPro" id="IPR038379">
    <property type="entry name" value="SecE_sf"/>
</dbReference>
<dbReference type="GO" id="GO:0006886">
    <property type="term" value="P:intracellular protein transport"/>
    <property type="evidence" value="ECO:0007669"/>
    <property type="project" value="InterPro"/>
</dbReference>
<sequence>MNYLQKAFKVLKKCNWATWLSSIKVTSAILTVMAVSGVAYWGLDILFQKLLIK</sequence>
<evidence type="ECO:0000256" key="2">
    <source>
        <dbReference type="ARBA" id="ARBA00022448"/>
    </source>
</evidence>
<comment type="caution">
    <text evidence="9">The sequence shown here is derived from an EMBL/GenBank/DDBJ whole genome shotgun (WGS) entry which is preliminary data.</text>
</comment>
<evidence type="ECO:0000313" key="10">
    <source>
        <dbReference type="Proteomes" id="UP000295195"/>
    </source>
</evidence>
<evidence type="ECO:0000256" key="6">
    <source>
        <dbReference type="ARBA" id="ARBA00023010"/>
    </source>
</evidence>
<feature type="transmembrane region" description="Helical" evidence="8">
    <location>
        <begin position="25"/>
        <end position="47"/>
    </location>
</feature>
<dbReference type="AlphaFoldDB" id="A0A4R6CQ01"/>
<evidence type="ECO:0000256" key="1">
    <source>
        <dbReference type="ARBA" id="ARBA00004370"/>
    </source>
</evidence>
<dbReference type="EMBL" id="NKLP01000299">
    <property type="protein sequence ID" value="TDN28323.1"/>
    <property type="molecule type" value="Genomic_DNA"/>
</dbReference>
<evidence type="ECO:0000256" key="8">
    <source>
        <dbReference type="SAM" id="Phobius"/>
    </source>
</evidence>
<dbReference type="Proteomes" id="UP000295195">
    <property type="component" value="Unassembled WGS sequence"/>
</dbReference>
<keyword evidence="7 8" id="KW-0472">Membrane</keyword>
<dbReference type="GO" id="GO:0016020">
    <property type="term" value="C:membrane"/>
    <property type="evidence" value="ECO:0007669"/>
    <property type="project" value="UniProtKB-SubCell"/>
</dbReference>
<evidence type="ECO:0000256" key="3">
    <source>
        <dbReference type="ARBA" id="ARBA00022692"/>
    </source>
</evidence>
<organism evidence="9 10">
    <name type="scientific">Lactobacillus crispatus</name>
    <dbReference type="NCBI Taxonomy" id="47770"/>
    <lineage>
        <taxon>Bacteria</taxon>
        <taxon>Bacillati</taxon>
        <taxon>Bacillota</taxon>
        <taxon>Bacilli</taxon>
        <taxon>Lactobacillales</taxon>
        <taxon>Lactobacillaceae</taxon>
        <taxon>Lactobacillus</taxon>
    </lineage>
</organism>
<dbReference type="Gene3D" id="1.20.5.1030">
    <property type="entry name" value="Preprotein translocase secy subunit"/>
    <property type="match status" value="1"/>
</dbReference>
<reference evidence="9 10" key="1">
    <citation type="submission" date="2017-06" db="EMBL/GenBank/DDBJ databases">
        <authorList>
            <person name="Swanenburg J."/>
            <person name="Kort R."/>
        </authorList>
    </citation>
    <scope>NUCLEOTIDE SEQUENCE [LARGE SCALE GENOMIC DNA]</scope>
    <source>
        <strain evidence="9 10">RL05</strain>
    </source>
</reference>
<comment type="subcellular location">
    <subcellularLocation>
        <location evidence="1">Membrane</location>
    </subcellularLocation>
</comment>
<evidence type="ECO:0000256" key="7">
    <source>
        <dbReference type="ARBA" id="ARBA00023136"/>
    </source>
</evidence>
<keyword evidence="4" id="KW-0653">Protein transport</keyword>
<gene>
    <name evidence="9" type="ORF">CEE75_13175</name>
</gene>
<protein>
    <recommendedName>
        <fullName evidence="11">Preprotein translocase subunit SecE</fullName>
    </recommendedName>
</protein>